<feature type="domain" description="Rho-GAP" evidence="2">
    <location>
        <begin position="104"/>
        <end position="347"/>
    </location>
</feature>
<gene>
    <name evidence="3" type="ORF">D7B24_009437</name>
</gene>
<dbReference type="SMART" id="SM00324">
    <property type="entry name" value="RhoGAP"/>
    <property type="match status" value="1"/>
</dbReference>
<sequence>MESETQKSHAGSTAPTSFLVPRSMPVSRQSSASRYPRLANSDIVPAPWTGSSRRTKCLQSSATWTSSSGDLAMFSDTDEIEDRQHFVVEYNRLAKKVHLRLVSVQFSSCLPEVKHGIRVLVADDFVKGKYLAQHGLVTRGVFRIPGSQRIVNALFDYYCFEGQNEEVARTVRCPNLPTHINAGPHDIASAFKKFLGVLPGGILGSLGLFDALVAIHSQSRAEPEFIRTRQTKIRGRMIALAIGTLQSQFHRELLCAVFGLLSLVGRQAEIAPHEDDLGHPLPTSDLMGYSALGIIFGPLLIGDLLDTYNMRVAHPSSGLLLFPMTPAKLKKERLRSKTMVSEHSPTIDKILIANEIAEMIITHWRDVDSSQKFTQPSLADSGGERFRPWRAAMAARVDLTTTSPRHTRPNTRNAKHEAAVSVNLGKDDDSREAQPCRKNEIICKWHTPAIGRSVSKQLHVWE</sequence>
<dbReference type="GeneID" id="39613126"/>
<dbReference type="SUPFAM" id="SSF48350">
    <property type="entry name" value="GTPase activation domain, GAP"/>
    <property type="match status" value="1"/>
</dbReference>
<dbReference type="Gene3D" id="1.10.555.10">
    <property type="entry name" value="Rho GTPase activation protein"/>
    <property type="match status" value="1"/>
</dbReference>
<feature type="region of interest" description="Disordered" evidence="1">
    <location>
        <begin position="1"/>
        <end position="34"/>
    </location>
</feature>
<dbReference type="Pfam" id="PF00620">
    <property type="entry name" value="RhoGAP"/>
    <property type="match status" value="1"/>
</dbReference>
<organism evidence="3 4">
    <name type="scientific">Verticillium nonalfalfae</name>
    <dbReference type="NCBI Taxonomy" id="1051616"/>
    <lineage>
        <taxon>Eukaryota</taxon>
        <taxon>Fungi</taxon>
        <taxon>Dikarya</taxon>
        <taxon>Ascomycota</taxon>
        <taxon>Pezizomycotina</taxon>
        <taxon>Sordariomycetes</taxon>
        <taxon>Hypocreomycetidae</taxon>
        <taxon>Glomerellales</taxon>
        <taxon>Plectosphaerellaceae</taxon>
        <taxon>Verticillium</taxon>
    </lineage>
</organism>
<dbReference type="RefSeq" id="XP_028492903.1">
    <property type="nucleotide sequence ID" value="XM_028643511.1"/>
</dbReference>
<protein>
    <recommendedName>
        <fullName evidence="2">Rho-GAP domain-containing protein</fullName>
    </recommendedName>
</protein>
<dbReference type="InterPro" id="IPR000198">
    <property type="entry name" value="RhoGAP_dom"/>
</dbReference>
<evidence type="ECO:0000256" key="1">
    <source>
        <dbReference type="SAM" id="MobiDB-lite"/>
    </source>
</evidence>
<dbReference type="GO" id="GO:0007165">
    <property type="term" value="P:signal transduction"/>
    <property type="evidence" value="ECO:0007669"/>
    <property type="project" value="InterPro"/>
</dbReference>
<name>A0A3M9Y3N4_9PEZI</name>
<keyword evidence="4" id="KW-1185">Reference proteome</keyword>
<dbReference type="EMBL" id="RBVV01000094">
    <property type="protein sequence ID" value="RNJ54745.1"/>
    <property type="molecule type" value="Genomic_DNA"/>
</dbReference>
<dbReference type="Proteomes" id="UP000267145">
    <property type="component" value="Unassembled WGS sequence"/>
</dbReference>
<reference evidence="3 4" key="1">
    <citation type="submission" date="2018-10" db="EMBL/GenBank/DDBJ databases">
        <title>Genome sequence of Verticillium nonalfalfae VnAa140.</title>
        <authorList>
            <person name="Stajich J.E."/>
            <person name="Kasson M.T."/>
        </authorList>
    </citation>
    <scope>NUCLEOTIDE SEQUENCE [LARGE SCALE GENOMIC DNA]</scope>
    <source>
        <strain evidence="3 4">VnAa140</strain>
    </source>
</reference>
<dbReference type="STRING" id="1051616.A0A3M9Y3N4"/>
<dbReference type="InterPro" id="IPR008936">
    <property type="entry name" value="Rho_GTPase_activation_prot"/>
</dbReference>
<comment type="caution">
    <text evidence="3">The sequence shown here is derived from an EMBL/GenBank/DDBJ whole genome shotgun (WGS) entry which is preliminary data.</text>
</comment>
<evidence type="ECO:0000313" key="4">
    <source>
        <dbReference type="Proteomes" id="UP000267145"/>
    </source>
</evidence>
<dbReference type="PROSITE" id="PS50238">
    <property type="entry name" value="RHOGAP"/>
    <property type="match status" value="1"/>
</dbReference>
<accession>A0A3M9Y3N4</accession>
<dbReference type="CDD" id="cd00159">
    <property type="entry name" value="RhoGAP"/>
    <property type="match status" value="1"/>
</dbReference>
<evidence type="ECO:0000259" key="2">
    <source>
        <dbReference type="PROSITE" id="PS50238"/>
    </source>
</evidence>
<evidence type="ECO:0000313" key="3">
    <source>
        <dbReference type="EMBL" id="RNJ54745.1"/>
    </source>
</evidence>
<proteinExistence type="predicted"/>
<dbReference type="AlphaFoldDB" id="A0A3M9Y3N4"/>